<name>A0AAN9N8B6_PHACN</name>
<comment type="caution">
    <text evidence="1">The sequence shown here is derived from an EMBL/GenBank/DDBJ whole genome shotgun (WGS) entry which is preliminary data.</text>
</comment>
<organism evidence="1 2">
    <name type="scientific">Phaseolus coccineus</name>
    <name type="common">Scarlet runner bean</name>
    <name type="synonym">Phaseolus multiflorus</name>
    <dbReference type="NCBI Taxonomy" id="3886"/>
    <lineage>
        <taxon>Eukaryota</taxon>
        <taxon>Viridiplantae</taxon>
        <taxon>Streptophyta</taxon>
        <taxon>Embryophyta</taxon>
        <taxon>Tracheophyta</taxon>
        <taxon>Spermatophyta</taxon>
        <taxon>Magnoliopsida</taxon>
        <taxon>eudicotyledons</taxon>
        <taxon>Gunneridae</taxon>
        <taxon>Pentapetalae</taxon>
        <taxon>rosids</taxon>
        <taxon>fabids</taxon>
        <taxon>Fabales</taxon>
        <taxon>Fabaceae</taxon>
        <taxon>Papilionoideae</taxon>
        <taxon>50 kb inversion clade</taxon>
        <taxon>NPAAA clade</taxon>
        <taxon>indigoferoid/millettioid clade</taxon>
        <taxon>Phaseoleae</taxon>
        <taxon>Phaseolus</taxon>
    </lineage>
</organism>
<dbReference type="EMBL" id="JAYMYR010000004">
    <property type="protein sequence ID" value="KAK7368277.1"/>
    <property type="molecule type" value="Genomic_DNA"/>
</dbReference>
<reference evidence="1 2" key="1">
    <citation type="submission" date="2024-01" db="EMBL/GenBank/DDBJ databases">
        <title>The genomes of 5 underutilized Papilionoideae crops provide insights into root nodulation and disease resistanc.</title>
        <authorList>
            <person name="Jiang F."/>
        </authorList>
    </citation>
    <scope>NUCLEOTIDE SEQUENCE [LARGE SCALE GENOMIC DNA]</scope>
    <source>
        <strain evidence="1">JINMINGXINNONG_FW02</strain>
        <tissue evidence="1">Leaves</tissue>
    </source>
</reference>
<dbReference type="AlphaFoldDB" id="A0AAN9N8B6"/>
<proteinExistence type="predicted"/>
<evidence type="ECO:0000313" key="1">
    <source>
        <dbReference type="EMBL" id="KAK7368277.1"/>
    </source>
</evidence>
<sequence length="78" mass="8573">MLAASTSQTNMLVKRDEFPLNDASPVMRAPISGYIEINKKGNSSMSLFFHCAKEGVFNGRFRSSLQLLTMTPSLSSTL</sequence>
<dbReference type="Proteomes" id="UP001374584">
    <property type="component" value="Unassembled WGS sequence"/>
</dbReference>
<keyword evidence="2" id="KW-1185">Reference proteome</keyword>
<gene>
    <name evidence="1" type="ORF">VNO80_10302</name>
</gene>
<evidence type="ECO:0000313" key="2">
    <source>
        <dbReference type="Proteomes" id="UP001374584"/>
    </source>
</evidence>
<accession>A0AAN9N8B6</accession>
<protein>
    <submittedName>
        <fullName evidence="1">Uncharacterized protein</fullName>
    </submittedName>
</protein>